<reference evidence="2" key="1">
    <citation type="submission" date="2021-06" db="EMBL/GenBank/DDBJ databases">
        <title>Description of novel taxa of the family Lachnospiraceae.</title>
        <authorList>
            <person name="Chaplin A.V."/>
            <person name="Sokolova S.R."/>
            <person name="Pikina A.P."/>
            <person name="Korzhanova M."/>
            <person name="Belova V."/>
            <person name="Korostin D."/>
            <person name="Efimov B.A."/>
        </authorList>
    </citation>
    <scope>NUCLEOTIDE SEQUENCE</scope>
    <source>
        <strain evidence="2">ASD5720</strain>
    </source>
</reference>
<name>A0A949JVL7_9FIRM</name>
<evidence type="ECO:0000256" key="1">
    <source>
        <dbReference type="SAM" id="Phobius"/>
    </source>
</evidence>
<sequence>MHTKKLIAPIIIAVLFILYLTGLLVLWTNFYLPLFAKIVGVLILVALAAVMIFVLVERIQEIRSGEEDDLSKY</sequence>
<accession>A0A949JVL7</accession>
<evidence type="ECO:0000313" key="2">
    <source>
        <dbReference type="EMBL" id="MBU9735965.1"/>
    </source>
</evidence>
<comment type="caution">
    <text evidence="2">The sequence shown here is derived from an EMBL/GenBank/DDBJ whole genome shotgun (WGS) entry which is preliminary data.</text>
</comment>
<feature type="transmembrane region" description="Helical" evidence="1">
    <location>
        <begin position="34"/>
        <end position="56"/>
    </location>
</feature>
<evidence type="ECO:0000313" key="3">
    <source>
        <dbReference type="Proteomes" id="UP000712157"/>
    </source>
</evidence>
<dbReference type="AlphaFoldDB" id="A0A949JVL7"/>
<keyword evidence="1" id="KW-0812">Transmembrane</keyword>
<proteinExistence type="predicted"/>
<gene>
    <name evidence="2" type="ORF">KTH89_05405</name>
</gene>
<keyword evidence="3" id="KW-1185">Reference proteome</keyword>
<dbReference type="EMBL" id="JAHQCW010000006">
    <property type="protein sequence ID" value="MBU9735965.1"/>
    <property type="molecule type" value="Genomic_DNA"/>
</dbReference>
<dbReference type="Proteomes" id="UP000712157">
    <property type="component" value="Unassembled WGS sequence"/>
</dbReference>
<organism evidence="2 3">
    <name type="scientific">Diplocloster agilis</name>
    <dbReference type="NCBI Taxonomy" id="2850323"/>
    <lineage>
        <taxon>Bacteria</taxon>
        <taxon>Bacillati</taxon>
        <taxon>Bacillota</taxon>
        <taxon>Clostridia</taxon>
        <taxon>Lachnospirales</taxon>
        <taxon>Lachnospiraceae</taxon>
        <taxon>Diplocloster</taxon>
    </lineage>
</organism>
<keyword evidence="1" id="KW-0472">Membrane</keyword>
<keyword evidence="1" id="KW-1133">Transmembrane helix</keyword>
<dbReference type="RefSeq" id="WP_238720953.1">
    <property type="nucleotide sequence ID" value="NZ_JAHQCW010000006.1"/>
</dbReference>
<feature type="transmembrane region" description="Helical" evidence="1">
    <location>
        <begin position="7"/>
        <end position="28"/>
    </location>
</feature>
<protein>
    <submittedName>
        <fullName evidence="2">Uncharacterized protein</fullName>
    </submittedName>
</protein>